<feature type="region of interest" description="Disordered" evidence="1">
    <location>
        <begin position="35"/>
        <end position="63"/>
    </location>
</feature>
<proteinExistence type="predicted"/>
<comment type="caution">
    <text evidence="2">The sequence shown here is derived from an EMBL/GenBank/DDBJ whole genome shotgun (WGS) entry which is preliminary data.</text>
</comment>
<evidence type="ECO:0000256" key="1">
    <source>
        <dbReference type="SAM" id="MobiDB-lite"/>
    </source>
</evidence>
<protein>
    <recommendedName>
        <fullName evidence="4">Spore coat protein CotH</fullName>
    </recommendedName>
</protein>
<feature type="region of interest" description="Disordered" evidence="1">
    <location>
        <begin position="99"/>
        <end position="131"/>
    </location>
</feature>
<organism evidence="2 3">
    <name type="scientific">Runella defluvii</name>
    <dbReference type="NCBI Taxonomy" id="370973"/>
    <lineage>
        <taxon>Bacteria</taxon>
        <taxon>Pseudomonadati</taxon>
        <taxon>Bacteroidota</taxon>
        <taxon>Cytophagia</taxon>
        <taxon>Cytophagales</taxon>
        <taxon>Spirosomataceae</taxon>
        <taxon>Runella</taxon>
    </lineage>
</organism>
<dbReference type="Proteomes" id="UP000541352">
    <property type="component" value="Unassembled WGS sequence"/>
</dbReference>
<gene>
    <name evidence="2" type="ORF">FHS57_002942</name>
</gene>
<dbReference type="EMBL" id="JACIBY010000005">
    <property type="protein sequence ID" value="MBB3838936.1"/>
    <property type="molecule type" value="Genomic_DNA"/>
</dbReference>
<evidence type="ECO:0008006" key="4">
    <source>
        <dbReference type="Google" id="ProtNLM"/>
    </source>
</evidence>
<dbReference type="PANTHER" id="PTHR40050">
    <property type="entry name" value="INNER SPORE COAT PROTEIN H"/>
    <property type="match status" value="1"/>
</dbReference>
<dbReference type="Pfam" id="PF08757">
    <property type="entry name" value="CotH"/>
    <property type="match status" value="1"/>
</dbReference>
<name>A0A7W6ER01_9BACT</name>
<keyword evidence="3" id="KW-1185">Reference proteome</keyword>
<feature type="compositionally biased region" description="Polar residues" evidence="1">
    <location>
        <begin position="45"/>
        <end position="60"/>
    </location>
</feature>
<evidence type="ECO:0000313" key="3">
    <source>
        <dbReference type="Proteomes" id="UP000541352"/>
    </source>
</evidence>
<dbReference type="AlphaFoldDB" id="A0A7W6ER01"/>
<accession>A0A7W6ER01</accession>
<dbReference type="InterPro" id="IPR014867">
    <property type="entry name" value="Spore_coat_CotH_CotH2/3/7"/>
</dbReference>
<reference evidence="2 3" key="1">
    <citation type="submission" date="2020-08" db="EMBL/GenBank/DDBJ databases">
        <title>Genomic Encyclopedia of Type Strains, Phase IV (KMG-IV): sequencing the most valuable type-strain genomes for metagenomic binning, comparative biology and taxonomic classification.</title>
        <authorList>
            <person name="Goeker M."/>
        </authorList>
    </citation>
    <scope>NUCLEOTIDE SEQUENCE [LARGE SCALE GENOMIC DNA]</scope>
    <source>
        <strain evidence="2 3">DSM 17976</strain>
    </source>
</reference>
<evidence type="ECO:0000313" key="2">
    <source>
        <dbReference type="EMBL" id="MBB3838936.1"/>
    </source>
</evidence>
<sequence>MPLNSYSDTFMKIVRSTLFVVLMAFVVTSCKDKVQDVSPGDGTAETANPDWTTESHSGDGTPNYDIVFPQSQVNTLEITMTAADWTAIKTDMQTLTGTAFGARGSSSTQGGGGAPAGGTPPNGGTMPGGNGNAAGGGALDLIGGDPIYVATTLKFNGKTWNKVGLRLKGNSSLSSIWGAGIYKLPFRLKLDEFEDKYPEIDNQRLYGFKELSMSPAYADNSLIREKVVADIFRMGGVATARTAFYKVYINFGEGAKYCGVYTMVEIIDDTMVKDQFGEKKGNIYKPESTFQSFVQSQFEKKNNETTPDYSDVQAFVTALNSTDRTTNAAQWRANLEKTFNVDNYLKYLAINNTIVNWDSYGAMAHNYYLYNSPTNKLTWIPWDHNMSMTSSSTGGGMSRSAVSLAMTEVGTGWPLIRNVAADPVYYAKYKQYVRSFADNVFTTAKMNELFEKYTTLITPYVTGTEKEVSPYTNLTNTAAFTASLAELKQHVVTRNQAVNTFLK</sequence>
<dbReference type="PANTHER" id="PTHR40050:SF1">
    <property type="entry name" value="INNER SPORE COAT PROTEIN H"/>
    <property type="match status" value="1"/>
</dbReference>